<dbReference type="GO" id="GO:0005739">
    <property type="term" value="C:mitochondrion"/>
    <property type="evidence" value="ECO:0007669"/>
    <property type="project" value="TreeGrafter"/>
</dbReference>
<sequence>MSKAPSLFQRFSYVYKTSRFPWKKHVLIGHDLSGNEYWQAPNPNQPKGRPKRWVKMLEKQRESDFTQDKLPVQWQAWLRHTRPTTPTIQEIIAADQRRLMIQERARQLDEEWAMRKLELEKEEALLIEGNRPPTSKREQQDFVPGSWSPEARER</sequence>
<organism evidence="3 4">
    <name type="scientific">Umbelopsis vinacea</name>
    <dbReference type="NCBI Taxonomy" id="44442"/>
    <lineage>
        <taxon>Eukaryota</taxon>
        <taxon>Fungi</taxon>
        <taxon>Fungi incertae sedis</taxon>
        <taxon>Mucoromycota</taxon>
        <taxon>Mucoromycotina</taxon>
        <taxon>Umbelopsidomycetes</taxon>
        <taxon>Umbelopsidales</taxon>
        <taxon>Umbelopsidaceae</taxon>
        <taxon>Umbelopsis</taxon>
    </lineage>
</organism>
<evidence type="ECO:0008006" key="5">
    <source>
        <dbReference type="Google" id="ProtNLM"/>
    </source>
</evidence>
<dbReference type="InterPro" id="IPR052618">
    <property type="entry name" value="ComplexI_NDUFA12"/>
</dbReference>
<reference evidence="3" key="1">
    <citation type="submission" date="2020-12" db="EMBL/GenBank/DDBJ databases">
        <title>Metabolic potential, ecology and presence of endohyphal bacteria is reflected in genomic diversity of Mucoromycotina.</title>
        <authorList>
            <person name="Muszewska A."/>
            <person name="Okrasinska A."/>
            <person name="Steczkiewicz K."/>
            <person name="Drgas O."/>
            <person name="Orlowska M."/>
            <person name="Perlinska-Lenart U."/>
            <person name="Aleksandrzak-Piekarczyk T."/>
            <person name="Szatraj K."/>
            <person name="Zielenkiewicz U."/>
            <person name="Pilsyk S."/>
            <person name="Malc E."/>
            <person name="Mieczkowski P."/>
            <person name="Kruszewska J.S."/>
            <person name="Biernat P."/>
            <person name="Pawlowska J."/>
        </authorList>
    </citation>
    <scope>NUCLEOTIDE SEQUENCE</scope>
    <source>
        <strain evidence="3">WA0000051536</strain>
    </source>
</reference>
<feature type="region of interest" description="Disordered" evidence="2">
    <location>
        <begin position="126"/>
        <end position="154"/>
    </location>
</feature>
<evidence type="ECO:0000256" key="1">
    <source>
        <dbReference type="ARBA" id="ARBA00007355"/>
    </source>
</evidence>
<dbReference type="OrthoDB" id="10255576at2759"/>
<evidence type="ECO:0000313" key="4">
    <source>
        <dbReference type="Proteomes" id="UP000612746"/>
    </source>
</evidence>
<comment type="caution">
    <text evidence="3">The sequence shown here is derived from an EMBL/GenBank/DDBJ whole genome shotgun (WGS) entry which is preliminary data.</text>
</comment>
<dbReference type="InterPro" id="IPR007763">
    <property type="entry name" value="NDUFA12"/>
</dbReference>
<protein>
    <recommendedName>
        <fullName evidence="5">NADH dehydrogenase [ubiquinone] 1 alpha subcomplex subunit</fullName>
    </recommendedName>
</protein>
<dbReference type="Proteomes" id="UP000612746">
    <property type="component" value="Unassembled WGS sequence"/>
</dbReference>
<dbReference type="PANTHER" id="PTHR32470">
    <property type="entry name" value="ADH DEHYDROGENASE [UBIQUINONE] 1 ALPHA SUBCOMPLEX ASSEMBLY FACTOR 2"/>
    <property type="match status" value="1"/>
</dbReference>
<name>A0A8H7PRZ9_9FUNG</name>
<proteinExistence type="inferred from homology"/>
<dbReference type="AlphaFoldDB" id="A0A8H7PRZ9"/>
<dbReference type="GO" id="GO:0032981">
    <property type="term" value="P:mitochondrial respiratory chain complex I assembly"/>
    <property type="evidence" value="ECO:0007669"/>
    <property type="project" value="TreeGrafter"/>
</dbReference>
<dbReference type="PANTHER" id="PTHR32470:SF2">
    <property type="entry name" value="NADH DEHYDROGENASE [UBIQUINONE] 1 ALPHA SUBCOMPLEX ASSEMBLY FACTOR 2"/>
    <property type="match status" value="1"/>
</dbReference>
<dbReference type="GO" id="GO:0045271">
    <property type="term" value="C:respiratory chain complex I"/>
    <property type="evidence" value="ECO:0007669"/>
    <property type="project" value="InterPro"/>
</dbReference>
<dbReference type="EMBL" id="JAEPRA010000011">
    <property type="protein sequence ID" value="KAG2178459.1"/>
    <property type="molecule type" value="Genomic_DNA"/>
</dbReference>
<comment type="similarity">
    <text evidence="1">Belongs to the complex I NDUFA12 subunit family.</text>
</comment>
<evidence type="ECO:0000313" key="3">
    <source>
        <dbReference type="EMBL" id="KAG2178459.1"/>
    </source>
</evidence>
<gene>
    <name evidence="3" type="ORF">INT44_001611</name>
</gene>
<accession>A0A8H7PRZ9</accession>
<dbReference type="Pfam" id="PF05071">
    <property type="entry name" value="NDUFA12"/>
    <property type="match status" value="1"/>
</dbReference>
<keyword evidence="4" id="KW-1185">Reference proteome</keyword>
<evidence type="ECO:0000256" key="2">
    <source>
        <dbReference type="SAM" id="MobiDB-lite"/>
    </source>
</evidence>